<evidence type="ECO:0000256" key="2">
    <source>
        <dbReference type="SAM" id="MobiDB-lite"/>
    </source>
</evidence>
<proteinExistence type="predicted"/>
<keyword evidence="4" id="KW-1185">Reference proteome</keyword>
<gene>
    <name evidence="3" type="ORF">M501DRAFT_998389</name>
</gene>
<feature type="region of interest" description="Disordered" evidence="2">
    <location>
        <begin position="35"/>
        <end position="69"/>
    </location>
</feature>
<evidence type="ECO:0000313" key="4">
    <source>
        <dbReference type="Proteomes" id="UP000799429"/>
    </source>
</evidence>
<dbReference type="EMBL" id="MU006090">
    <property type="protein sequence ID" value="KAF2842137.1"/>
    <property type="molecule type" value="Genomic_DNA"/>
</dbReference>
<evidence type="ECO:0000256" key="1">
    <source>
        <dbReference type="SAM" id="Coils"/>
    </source>
</evidence>
<keyword evidence="1" id="KW-0175">Coiled coil</keyword>
<name>A0A9P4SHY1_9PEZI</name>
<accession>A0A9P4SHY1</accession>
<feature type="compositionally biased region" description="Basic and acidic residues" evidence="2">
    <location>
        <begin position="35"/>
        <end position="65"/>
    </location>
</feature>
<comment type="caution">
    <text evidence="3">The sequence shown here is derived from an EMBL/GenBank/DDBJ whole genome shotgun (WGS) entry which is preliminary data.</text>
</comment>
<dbReference type="AlphaFoldDB" id="A0A9P4SHY1"/>
<dbReference type="Proteomes" id="UP000799429">
    <property type="component" value="Unassembled WGS sequence"/>
</dbReference>
<evidence type="ECO:0000313" key="3">
    <source>
        <dbReference type="EMBL" id="KAF2842137.1"/>
    </source>
</evidence>
<feature type="coiled-coil region" evidence="1">
    <location>
        <begin position="77"/>
        <end position="104"/>
    </location>
</feature>
<organism evidence="3 4">
    <name type="scientific">Patellaria atrata CBS 101060</name>
    <dbReference type="NCBI Taxonomy" id="1346257"/>
    <lineage>
        <taxon>Eukaryota</taxon>
        <taxon>Fungi</taxon>
        <taxon>Dikarya</taxon>
        <taxon>Ascomycota</taxon>
        <taxon>Pezizomycotina</taxon>
        <taxon>Dothideomycetes</taxon>
        <taxon>Dothideomycetes incertae sedis</taxon>
        <taxon>Patellariales</taxon>
        <taxon>Patellariaceae</taxon>
        <taxon>Patellaria</taxon>
    </lineage>
</organism>
<protein>
    <recommendedName>
        <fullName evidence="5">Mitochondrial ATPase inhibitor</fullName>
    </recommendedName>
</protein>
<evidence type="ECO:0008006" key="5">
    <source>
        <dbReference type="Google" id="ProtNLM"/>
    </source>
</evidence>
<reference evidence="3" key="1">
    <citation type="journal article" date="2020" name="Stud. Mycol.">
        <title>101 Dothideomycetes genomes: a test case for predicting lifestyles and emergence of pathogens.</title>
        <authorList>
            <person name="Haridas S."/>
            <person name="Albert R."/>
            <person name="Binder M."/>
            <person name="Bloem J."/>
            <person name="Labutti K."/>
            <person name="Salamov A."/>
            <person name="Andreopoulos B."/>
            <person name="Baker S."/>
            <person name="Barry K."/>
            <person name="Bills G."/>
            <person name="Bluhm B."/>
            <person name="Cannon C."/>
            <person name="Castanera R."/>
            <person name="Culley D."/>
            <person name="Daum C."/>
            <person name="Ezra D."/>
            <person name="Gonzalez J."/>
            <person name="Henrissat B."/>
            <person name="Kuo A."/>
            <person name="Liang C."/>
            <person name="Lipzen A."/>
            <person name="Lutzoni F."/>
            <person name="Magnuson J."/>
            <person name="Mondo S."/>
            <person name="Nolan M."/>
            <person name="Ohm R."/>
            <person name="Pangilinan J."/>
            <person name="Park H.-J."/>
            <person name="Ramirez L."/>
            <person name="Alfaro M."/>
            <person name="Sun H."/>
            <person name="Tritt A."/>
            <person name="Yoshinaga Y."/>
            <person name="Zwiers L.-H."/>
            <person name="Turgeon B."/>
            <person name="Goodwin S."/>
            <person name="Spatafora J."/>
            <person name="Crous P."/>
            <person name="Grigoriev I."/>
        </authorList>
    </citation>
    <scope>NUCLEOTIDE SEQUENCE</scope>
    <source>
        <strain evidence="3">CBS 101060</strain>
    </source>
</reference>
<sequence length="104" mass="11803">MAYLRNVSFIARRTPITFFQRAGLRTTAIRFAGKESALHHEGRAEEVEKEKHDQLRKQKEGKGEWKSSLASDSESIIKADRGEVDASEDTIKKLQEESAKVSKK</sequence>
<dbReference type="OrthoDB" id="529205at2759"/>